<feature type="region of interest" description="Disordered" evidence="1">
    <location>
        <begin position="135"/>
        <end position="160"/>
    </location>
</feature>
<feature type="compositionally biased region" description="Pro residues" evidence="1">
    <location>
        <begin position="138"/>
        <end position="159"/>
    </location>
</feature>
<gene>
    <name evidence="3" type="primary">ASR3</name>
    <name evidence="3" type="ORF">CR513_55799</name>
</gene>
<proteinExistence type="predicted"/>
<reference evidence="3" key="1">
    <citation type="submission" date="2018-05" db="EMBL/GenBank/DDBJ databases">
        <title>Draft genome of Mucuna pruriens seed.</title>
        <authorList>
            <person name="Nnadi N.E."/>
            <person name="Vos R."/>
            <person name="Hasami M.H."/>
            <person name="Devisetty U.K."/>
            <person name="Aguiy J.C."/>
        </authorList>
    </citation>
    <scope>NUCLEOTIDE SEQUENCE [LARGE SCALE GENOMIC DNA]</scope>
    <source>
        <strain evidence="3">JCA_2017</strain>
    </source>
</reference>
<sequence>MAREYRKGNWSLEESLILVRAKKLDDERRLKTGRNSGSGGGELRWKWVENCCWTHGCFRSQNQCNDKWDNLLRDYKKVRDYQAISHASNDQFQFPSYWTIDKHQRKHRKLPSNMLPQLFQAVTQVLQTKSHSLTLATQPPPLPLPLPQPPPPPHPPPPVSAKSIVIIYEMDVVEGSESSGTESNEEDDNNLESKRRKSEKLGCSIMRSASELAQALGSSEEKKEKRHREMMKLQHRRLQMEETRNQMNQQSFTNLVAAVTNLSCAIQSLINSMTRDIGRDDDGEGHADASLF</sequence>
<dbReference type="AlphaFoldDB" id="A0A371EHL6"/>
<dbReference type="PROSITE" id="PS50090">
    <property type="entry name" value="MYB_LIKE"/>
    <property type="match status" value="1"/>
</dbReference>
<dbReference type="InterPro" id="IPR044822">
    <property type="entry name" value="Myb_DNA-bind_4"/>
</dbReference>
<name>A0A371EHL6_MUCPR</name>
<dbReference type="STRING" id="157652.A0A371EHL6"/>
<dbReference type="PANTHER" id="PTHR33492:SF11">
    <property type="entry name" value="OS04G0670900 PROTEIN"/>
    <property type="match status" value="1"/>
</dbReference>
<dbReference type="Proteomes" id="UP000257109">
    <property type="component" value="Unassembled WGS sequence"/>
</dbReference>
<feature type="non-terminal residue" evidence="3">
    <location>
        <position position="1"/>
    </location>
</feature>
<evidence type="ECO:0000313" key="4">
    <source>
        <dbReference type="Proteomes" id="UP000257109"/>
    </source>
</evidence>
<keyword evidence="4" id="KW-1185">Reference proteome</keyword>
<organism evidence="3 4">
    <name type="scientific">Mucuna pruriens</name>
    <name type="common">Velvet bean</name>
    <name type="synonym">Dolichos pruriens</name>
    <dbReference type="NCBI Taxonomy" id="157652"/>
    <lineage>
        <taxon>Eukaryota</taxon>
        <taxon>Viridiplantae</taxon>
        <taxon>Streptophyta</taxon>
        <taxon>Embryophyta</taxon>
        <taxon>Tracheophyta</taxon>
        <taxon>Spermatophyta</taxon>
        <taxon>Magnoliopsida</taxon>
        <taxon>eudicotyledons</taxon>
        <taxon>Gunneridae</taxon>
        <taxon>Pentapetalae</taxon>
        <taxon>rosids</taxon>
        <taxon>fabids</taxon>
        <taxon>Fabales</taxon>
        <taxon>Fabaceae</taxon>
        <taxon>Papilionoideae</taxon>
        <taxon>50 kb inversion clade</taxon>
        <taxon>NPAAA clade</taxon>
        <taxon>indigoferoid/millettioid clade</taxon>
        <taxon>Phaseoleae</taxon>
        <taxon>Mucuna</taxon>
    </lineage>
</organism>
<dbReference type="Pfam" id="PF13837">
    <property type="entry name" value="Myb_DNA-bind_4"/>
    <property type="match status" value="1"/>
</dbReference>
<comment type="caution">
    <text evidence="3">The sequence shown here is derived from an EMBL/GenBank/DDBJ whole genome shotgun (WGS) entry which is preliminary data.</text>
</comment>
<evidence type="ECO:0000313" key="3">
    <source>
        <dbReference type="EMBL" id="RDX65535.1"/>
    </source>
</evidence>
<accession>A0A371EHL6</accession>
<protein>
    <submittedName>
        <fullName evidence="3">Trihelix transcription factor ASR3</fullName>
    </submittedName>
</protein>
<dbReference type="OrthoDB" id="1843873at2759"/>
<dbReference type="Gene3D" id="1.10.10.60">
    <property type="entry name" value="Homeodomain-like"/>
    <property type="match status" value="1"/>
</dbReference>
<dbReference type="EMBL" id="QJKJ01013851">
    <property type="protein sequence ID" value="RDX65535.1"/>
    <property type="molecule type" value="Genomic_DNA"/>
</dbReference>
<evidence type="ECO:0000256" key="1">
    <source>
        <dbReference type="SAM" id="MobiDB-lite"/>
    </source>
</evidence>
<evidence type="ECO:0000259" key="2">
    <source>
        <dbReference type="PROSITE" id="PS50090"/>
    </source>
</evidence>
<feature type="domain" description="Myb-like" evidence="2">
    <location>
        <begin position="2"/>
        <end position="72"/>
    </location>
</feature>
<dbReference type="PANTHER" id="PTHR33492">
    <property type="entry name" value="OSJNBA0043A12.37 PROTEIN-RELATED"/>
    <property type="match status" value="1"/>
</dbReference>
<feature type="region of interest" description="Disordered" evidence="1">
    <location>
        <begin position="174"/>
        <end position="202"/>
    </location>
</feature>
<dbReference type="InterPro" id="IPR001005">
    <property type="entry name" value="SANT/Myb"/>
</dbReference>